<name>A0ABR1CUC4_NECAM</name>
<feature type="compositionally biased region" description="Polar residues" evidence="2">
    <location>
        <begin position="250"/>
        <end position="263"/>
    </location>
</feature>
<accession>A0ABR1CUC4</accession>
<gene>
    <name evidence="5" type="primary">Necator_chrIII.g10435</name>
    <name evidence="5" type="ORF">RB195_009670</name>
</gene>
<feature type="domain" description="EF-hand" evidence="4">
    <location>
        <begin position="131"/>
        <end position="159"/>
    </location>
</feature>
<keyword evidence="6" id="KW-1185">Reference proteome</keyword>
<feature type="region of interest" description="Disordered" evidence="2">
    <location>
        <begin position="240"/>
        <end position="284"/>
    </location>
</feature>
<dbReference type="Pfam" id="PF13202">
    <property type="entry name" value="EF-hand_5"/>
    <property type="match status" value="1"/>
</dbReference>
<dbReference type="InterPro" id="IPR002048">
    <property type="entry name" value="EF_hand_dom"/>
</dbReference>
<protein>
    <recommendedName>
        <fullName evidence="4">EF-hand domain-containing protein</fullName>
    </recommendedName>
</protein>
<dbReference type="SUPFAM" id="SSF47473">
    <property type="entry name" value="EF-hand"/>
    <property type="match status" value="2"/>
</dbReference>
<dbReference type="PROSITE" id="PS00018">
    <property type="entry name" value="EF_HAND_1"/>
    <property type="match status" value="1"/>
</dbReference>
<evidence type="ECO:0000259" key="4">
    <source>
        <dbReference type="SMART" id="SM00054"/>
    </source>
</evidence>
<dbReference type="SMART" id="SM00054">
    <property type="entry name" value="EFh"/>
    <property type="match status" value="5"/>
</dbReference>
<feature type="domain" description="EF-hand" evidence="4">
    <location>
        <begin position="98"/>
        <end position="124"/>
    </location>
</feature>
<proteinExistence type="predicted"/>
<feature type="compositionally biased region" description="Low complexity" evidence="2">
    <location>
        <begin position="273"/>
        <end position="284"/>
    </location>
</feature>
<feature type="domain" description="EF-hand" evidence="4">
    <location>
        <begin position="199"/>
        <end position="227"/>
    </location>
</feature>
<sequence length="414" mass="46100">MILLLLSLAATVFASPLPPAEAGDTWLQVCCQDNDLNSNGGINFREFTVFALNLMNLDRAEMERLFLTGDVDRNSELDGDECIPMRGLLKSTLQKKGDLLRQKYDVNKDGKLTEDEALQLAKNEFGVLKDEGSKEFTLSDQNGDRLISGDEMSELMLNLRTRQVTNGGTRLSAFDTNHDGKVSYEEIKHEILRSTDGFTLKQIFKGVDFDKDYHLTVHEYLTLLNELELKKKGNNLESLPITLHMGSPPISRSRQNSEESIMDSTKEGTSKATESTSSENLSSSTVSTSVVVQIRSKRNTAQEMVRVAPSRSMHEFQFDEESQVVEKAEGTTGLRQRVRGSATVKFAQNGSRRTKRGGNTKEDTALPLISPTKQLKKEEMAKLSEKTKNNLSGGGRAPTIDESVTVPYDDKDFQ</sequence>
<organism evidence="5 6">
    <name type="scientific">Necator americanus</name>
    <name type="common">Human hookworm</name>
    <dbReference type="NCBI Taxonomy" id="51031"/>
    <lineage>
        <taxon>Eukaryota</taxon>
        <taxon>Metazoa</taxon>
        <taxon>Ecdysozoa</taxon>
        <taxon>Nematoda</taxon>
        <taxon>Chromadorea</taxon>
        <taxon>Rhabditida</taxon>
        <taxon>Rhabditina</taxon>
        <taxon>Rhabditomorpha</taxon>
        <taxon>Strongyloidea</taxon>
        <taxon>Ancylostomatidae</taxon>
        <taxon>Bunostominae</taxon>
        <taxon>Necator</taxon>
    </lineage>
</organism>
<evidence type="ECO:0000313" key="6">
    <source>
        <dbReference type="Proteomes" id="UP001303046"/>
    </source>
</evidence>
<keyword evidence="3" id="KW-0732">Signal</keyword>
<dbReference type="Gene3D" id="1.10.238.10">
    <property type="entry name" value="EF-hand"/>
    <property type="match status" value="2"/>
</dbReference>
<evidence type="ECO:0000256" key="1">
    <source>
        <dbReference type="ARBA" id="ARBA00022837"/>
    </source>
</evidence>
<dbReference type="InterPro" id="IPR011992">
    <property type="entry name" value="EF-hand-dom_pair"/>
</dbReference>
<keyword evidence="1" id="KW-0106">Calcium</keyword>
<feature type="region of interest" description="Disordered" evidence="2">
    <location>
        <begin position="348"/>
        <end position="367"/>
    </location>
</feature>
<feature type="chain" id="PRO_5047442938" description="EF-hand domain-containing protein" evidence="3">
    <location>
        <begin position="23"/>
        <end position="414"/>
    </location>
</feature>
<dbReference type="EMBL" id="JAVFWL010000003">
    <property type="protein sequence ID" value="KAK6741929.1"/>
    <property type="molecule type" value="Genomic_DNA"/>
</dbReference>
<reference evidence="5 6" key="1">
    <citation type="submission" date="2023-08" db="EMBL/GenBank/DDBJ databases">
        <title>A Necator americanus chromosomal reference genome.</title>
        <authorList>
            <person name="Ilik V."/>
            <person name="Petrzelkova K.J."/>
            <person name="Pardy F."/>
            <person name="Fuh T."/>
            <person name="Niatou-Singa F.S."/>
            <person name="Gouil Q."/>
            <person name="Baker L."/>
            <person name="Ritchie M.E."/>
            <person name="Jex A.R."/>
            <person name="Gazzola D."/>
            <person name="Li H."/>
            <person name="Toshio Fujiwara R."/>
            <person name="Zhan B."/>
            <person name="Aroian R.V."/>
            <person name="Pafco B."/>
            <person name="Schwarz E.M."/>
        </authorList>
    </citation>
    <scope>NUCLEOTIDE SEQUENCE [LARGE SCALE GENOMIC DNA]</scope>
    <source>
        <strain evidence="5 6">Aroian</strain>
        <tissue evidence="5">Whole animal</tissue>
    </source>
</reference>
<feature type="domain" description="EF-hand" evidence="4">
    <location>
        <begin position="61"/>
        <end position="89"/>
    </location>
</feature>
<dbReference type="InterPro" id="IPR018247">
    <property type="entry name" value="EF_Hand_1_Ca_BS"/>
</dbReference>
<evidence type="ECO:0000256" key="2">
    <source>
        <dbReference type="SAM" id="MobiDB-lite"/>
    </source>
</evidence>
<feature type="compositionally biased region" description="Basic and acidic residues" evidence="2">
    <location>
        <begin position="378"/>
        <end position="388"/>
    </location>
</feature>
<feature type="region of interest" description="Disordered" evidence="2">
    <location>
        <begin position="378"/>
        <end position="414"/>
    </location>
</feature>
<feature type="domain" description="EF-hand" evidence="4">
    <location>
        <begin position="26"/>
        <end position="54"/>
    </location>
</feature>
<feature type="signal peptide" evidence="3">
    <location>
        <begin position="1"/>
        <end position="22"/>
    </location>
</feature>
<evidence type="ECO:0000313" key="5">
    <source>
        <dbReference type="EMBL" id="KAK6741929.1"/>
    </source>
</evidence>
<evidence type="ECO:0000256" key="3">
    <source>
        <dbReference type="SAM" id="SignalP"/>
    </source>
</evidence>
<dbReference type="Proteomes" id="UP001303046">
    <property type="component" value="Unassembled WGS sequence"/>
</dbReference>
<comment type="caution">
    <text evidence="5">The sequence shown here is derived from an EMBL/GenBank/DDBJ whole genome shotgun (WGS) entry which is preliminary data.</text>
</comment>